<proteinExistence type="predicted"/>
<accession>A0ABQ3YXJ5</accession>
<sequence length="256" mass="26269">MTTPRLLAAALTATGILALAAGHPEMRWWLPPCLLLTLLATGELWLRVLVAEAVAPAARFGLGAICGLVSLPLVALVLQLLSVPVRAVPITAGLALLAVLLSGVALLRERSGRVPEDPRFARTLAAIAIPAVVTAVIGGAAALAYVRMPHPAQPGYTSLALGGWAADITGPVVFPRAGLDVPVRLRSSGEPGSVAQLRVKVGDRPAAKPLPVTVVADTSRSFDVHVPAPLTGCLHRIEISVGGASTVFYGRGPAAC</sequence>
<gene>
    <name evidence="2" type="ORF">Adu01nite_36470</name>
</gene>
<keyword evidence="1" id="KW-0472">Membrane</keyword>
<feature type="transmembrane region" description="Helical" evidence="1">
    <location>
        <begin position="60"/>
        <end position="81"/>
    </location>
</feature>
<evidence type="ECO:0000313" key="2">
    <source>
        <dbReference type="EMBL" id="GIE02297.1"/>
    </source>
</evidence>
<protein>
    <submittedName>
        <fullName evidence="2">Uncharacterized protein</fullName>
    </submittedName>
</protein>
<feature type="transmembrane region" description="Helical" evidence="1">
    <location>
        <begin position="87"/>
        <end position="108"/>
    </location>
</feature>
<evidence type="ECO:0000313" key="3">
    <source>
        <dbReference type="Proteomes" id="UP000637628"/>
    </source>
</evidence>
<comment type="caution">
    <text evidence="2">The sequence shown here is derived from an EMBL/GenBank/DDBJ whole genome shotgun (WGS) entry which is preliminary data.</text>
</comment>
<dbReference type="RefSeq" id="WP_203728056.1">
    <property type="nucleotide sequence ID" value="NZ_BAAATX010000001.1"/>
</dbReference>
<keyword evidence="1" id="KW-0812">Transmembrane</keyword>
<keyword evidence="3" id="KW-1185">Reference proteome</keyword>
<dbReference type="Proteomes" id="UP000637628">
    <property type="component" value="Unassembled WGS sequence"/>
</dbReference>
<reference evidence="2 3" key="1">
    <citation type="submission" date="2021-01" db="EMBL/GenBank/DDBJ databases">
        <title>Whole genome shotgun sequence of Actinoplanes durhamensis NBRC 14914.</title>
        <authorList>
            <person name="Komaki H."/>
            <person name="Tamura T."/>
        </authorList>
    </citation>
    <scope>NUCLEOTIDE SEQUENCE [LARGE SCALE GENOMIC DNA]</scope>
    <source>
        <strain evidence="2 3">NBRC 14914</strain>
    </source>
</reference>
<feature type="transmembrane region" description="Helical" evidence="1">
    <location>
        <begin position="28"/>
        <end position="48"/>
    </location>
</feature>
<dbReference type="EMBL" id="BOML01000031">
    <property type="protein sequence ID" value="GIE02297.1"/>
    <property type="molecule type" value="Genomic_DNA"/>
</dbReference>
<keyword evidence="1" id="KW-1133">Transmembrane helix</keyword>
<name>A0ABQ3YXJ5_9ACTN</name>
<feature type="transmembrane region" description="Helical" evidence="1">
    <location>
        <begin position="120"/>
        <end position="146"/>
    </location>
</feature>
<evidence type="ECO:0000256" key="1">
    <source>
        <dbReference type="SAM" id="Phobius"/>
    </source>
</evidence>
<organism evidence="2 3">
    <name type="scientific">Paractinoplanes durhamensis</name>
    <dbReference type="NCBI Taxonomy" id="113563"/>
    <lineage>
        <taxon>Bacteria</taxon>
        <taxon>Bacillati</taxon>
        <taxon>Actinomycetota</taxon>
        <taxon>Actinomycetes</taxon>
        <taxon>Micromonosporales</taxon>
        <taxon>Micromonosporaceae</taxon>
        <taxon>Paractinoplanes</taxon>
    </lineage>
</organism>